<dbReference type="Gene3D" id="1.10.1130.10">
    <property type="entry name" value="Flavocytochrome C3, Chain A"/>
    <property type="match status" value="1"/>
</dbReference>
<reference evidence="2" key="1">
    <citation type="submission" date="2019-02" db="EMBL/GenBank/DDBJ databases">
        <authorList>
            <person name="Gruber-Vodicka R. H."/>
            <person name="Seah K. B. B."/>
        </authorList>
    </citation>
    <scope>NUCLEOTIDE SEQUENCE</scope>
    <source>
        <strain evidence="2">BECK_S313</strain>
    </source>
</reference>
<protein>
    <submittedName>
        <fullName evidence="2">Cytochrome c554 and c-prime</fullName>
    </submittedName>
</protein>
<proteinExistence type="predicted"/>
<dbReference type="AlphaFoldDB" id="A0A450WT76"/>
<dbReference type="EMBL" id="CAADFK010000205">
    <property type="protein sequence ID" value="VFK20276.1"/>
    <property type="molecule type" value="Genomic_DNA"/>
</dbReference>
<dbReference type="InterPro" id="IPR036280">
    <property type="entry name" value="Multihaem_cyt_sf"/>
</dbReference>
<dbReference type="SUPFAM" id="SSF48695">
    <property type="entry name" value="Multiheme cytochromes"/>
    <property type="match status" value="1"/>
</dbReference>
<evidence type="ECO:0000313" key="2">
    <source>
        <dbReference type="EMBL" id="VFK20276.1"/>
    </source>
</evidence>
<dbReference type="Pfam" id="PF13435">
    <property type="entry name" value="Cytochrome_C554"/>
    <property type="match status" value="1"/>
</dbReference>
<dbReference type="InterPro" id="IPR023155">
    <property type="entry name" value="Cyt_c-552/4"/>
</dbReference>
<feature type="domain" description="Cytochrome c-552/4" evidence="1">
    <location>
        <begin position="95"/>
        <end position="151"/>
    </location>
</feature>
<sequence length="451" mass="50460">MKYPKNKNPGSVGACTRIYPLSVLARSASIFRALPLLLLWLLSGPSSGTDILSPSAPSPSNREFLDRFWQRPLPEQGTARISPELSDRPSLSSETCRLCHPRQYADWTGSRHAQAMGPGAIGQFFPMSEEERQACLDCHAPLHEQSHALTRYLDDSQWEESREHSAIARAKRPLHEEGVTCGVCHIRAGRWHGPPRRRYPLSPEIMAAFPHRGWVSTDAFEDSRFCAACHQFPPDGLRLDGKLLEDTYQEWRASPQARQGMHCQTCHMPDRRHLFRGIHDPATVRKGTDAGSKSFSLSKGAVSVLVFLANTGTGHRLPTYVTPAIRLEAYQSDANGALIPGTREIQWVARSVNLDLTKEYFDTRLSPGQTATLAYQKPRAPRADTLVTRVYVEPDALYTRIYEALLELEPDGEGAVLLREALVESKASGFPLYEKRYPLPNDSPARPESQR</sequence>
<name>A0A450WT76_9GAMM</name>
<accession>A0A450WT76</accession>
<gene>
    <name evidence="2" type="ORF">BECKLPF1236B_GA0070989_12053</name>
</gene>
<evidence type="ECO:0000259" key="1">
    <source>
        <dbReference type="Pfam" id="PF13435"/>
    </source>
</evidence>
<organism evidence="2">
    <name type="scientific">Candidatus Kentrum sp. LPFa</name>
    <dbReference type="NCBI Taxonomy" id="2126335"/>
    <lineage>
        <taxon>Bacteria</taxon>
        <taxon>Pseudomonadati</taxon>
        <taxon>Pseudomonadota</taxon>
        <taxon>Gammaproteobacteria</taxon>
        <taxon>Candidatus Kentrum</taxon>
    </lineage>
</organism>